<evidence type="ECO:0000313" key="6">
    <source>
        <dbReference type="EMBL" id="TPX55108.1"/>
    </source>
</evidence>
<dbReference type="InterPro" id="IPR000509">
    <property type="entry name" value="Ribosomal_eL36"/>
</dbReference>
<comment type="caution">
    <text evidence="6">The sequence shown here is derived from an EMBL/GenBank/DDBJ whole genome shotgun (WGS) entry which is preliminary data.</text>
</comment>
<evidence type="ECO:0000256" key="3">
    <source>
        <dbReference type="ARBA" id="ARBA00023274"/>
    </source>
</evidence>
<dbReference type="GO" id="GO:1990904">
    <property type="term" value="C:ribonucleoprotein complex"/>
    <property type="evidence" value="ECO:0007669"/>
    <property type="project" value="UniProtKB-KW"/>
</dbReference>
<gene>
    <name evidence="6" type="ORF">PhCBS80983_g05609</name>
</gene>
<dbReference type="EMBL" id="QEAQ01000128">
    <property type="protein sequence ID" value="TPX55108.1"/>
    <property type="molecule type" value="Genomic_DNA"/>
</dbReference>
<dbReference type="FunFam" id="1.10.10.1760:FF:000003">
    <property type="entry name" value="60S ribosomal protein L36"/>
    <property type="match status" value="1"/>
</dbReference>
<keyword evidence="3 4" id="KW-0687">Ribonucleoprotein</keyword>
<protein>
    <recommendedName>
        <fullName evidence="4">60S ribosomal protein L36</fullName>
    </recommendedName>
</protein>
<organism evidence="6 7">
    <name type="scientific">Powellomyces hirtus</name>
    <dbReference type="NCBI Taxonomy" id="109895"/>
    <lineage>
        <taxon>Eukaryota</taxon>
        <taxon>Fungi</taxon>
        <taxon>Fungi incertae sedis</taxon>
        <taxon>Chytridiomycota</taxon>
        <taxon>Chytridiomycota incertae sedis</taxon>
        <taxon>Chytridiomycetes</taxon>
        <taxon>Spizellomycetales</taxon>
        <taxon>Powellomycetaceae</taxon>
        <taxon>Powellomyces</taxon>
    </lineage>
</organism>
<dbReference type="OrthoDB" id="9616667at2759"/>
<reference evidence="6 7" key="1">
    <citation type="journal article" date="2019" name="Sci. Rep.">
        <title>Comparative genomics of chytrid fungi reveal insights into the obligate biotrophic and pathogenic lifestyle of Synchytrium endobioticum.</title>
        <authorList>
            <person name="van de Vossenberg B.T.L.H."/>
            <person name="Warris S."/>
            <person name="Nguyen H.D.T."/>
            <person name="van Gent-Pelzer M.P.E."/>
            <person name="Joly D.L."/>
            <person name="van de Geest H.C."/>
            <person name="Bonants P.J.M."/>
            <person name="Smith D.S."/>
            <person name="Levesque C.A."/>
            <person name="van der Lee T.A.J."/>
        </authorList>
    </citation>
    <scope>NUCLEOTIDE SEQUENCE [LARGE SCALE GENOMIC DNA]</scope>
    <source>
        <strain evidence="6 7">CBS 809.83</strain>
    </source>
</reference>
<dbReference type="GO" id="GO:0003735">
    <property type="term" value="F:structural constituent of ribosome"/>
    <property type="evidence" value="ECO:0007669"/>
    <property type="project" value="InterPro"/>
</dbReference>
<dbReference type="STRING" id="109895.A0A507DVY0"/>
<keyword evidence="7" id="KW-1185">Reference proteome</keyword>
<accession>A0A507DVY0</accession>
<dbReference type="AlphaFoldDB" id="A0A507DVY0"/>
<evidence type="ECO:0000256" key="2">
    <source>
        <dbReference type="ARBA" id="ARBA00022980"/>
    </source>
</evidence>
<dbReference type="Gene3D" id="1.10.10.1760">
    <property type="entry name" value="60S ribosomal protein L36"/>
    <property type="match status" value="1"/>
</dbReference>
<dbReference type="PANTHER" id="PTHR10114">
    <property type="entry name" value="60S RIBOSOMAL PROTEIN L36"/>
    <property type="match status" value="1"/>
</dbReference>
<proteinExistence type="inferred from homology"/>
<dbReference type="GO" id="GO:0006412">
    <property type="term" value="P:translation"/>
    <property type="evidence" value="ECO:0007669"/>
    <property type="project" value="InterPro"/>
</dbReference>
<keyword evidence="2 4" id="KW-0689">Ribosomal protein</keyword>
<sequence>MAPTPKTGIAAGTNKGHVTTKRELKQKPVNRKGTLAKRTKFVRDLVREVAGYSPYEKRIMELLKNSADKRARKLAKRRLGTFGRAKRKVEEMSAVIAESRRTAAH</sequence>
<dbReference type="PROSITE" id="PS01190">
    <property type="entry name" value="RIBOSOMAL_L36E"/>
    <property type="match status" value="1"/>
</dbReference>
<dbReference type="GO" id="GO:0005840">
    <property type="term" value="C:ribosome"/>
    <property type="evidence" value="ECO:0007669"/>
    <property type="project" value="UniProtKB-KW"/>
</dbReference>
<dbReference type="InterPro" id="IPR038097">
    <property type="entry name" value="Ribosomal_eL36_sf"/>
</dbReference>
<evidence type="ECO:0000256" key="5">
    <source>
        <dbReference type="SAM" id="MobiDB-lite"/>
    </source>
</evidence>
<evidence type="ECO:0000313" key="7">
    <source>
        <dbReference type="Proteomes" id="UP000318582"/>
    </source>
</evidence>
<dbReference type="Proteomes" id="UP000318582">
    <property type="component" value="Unassembled WGS sequence"/>
</dbReference>
<comment type="similarity">
    <text evidence="1 4">Belongs to the eukaryotic ribosomal protein eL36 family.</text>
</comment>
<name>A0A507DVY0_9FUNG</name>
<feature type="region of interest" description="Disordered" evidence="5">
    <location>
        <begin position="1"/>
        <end position="22"/>
    </location>
</feature>
<evidence type="ECO:0000256" key="1">
    <source>
        <dbReference type="ARBA" id="ARBA00006509"/>
    </source>
</evidence>
<dbReference type="Pfam" id="PF01158">
    <property type="entry name" value="Ribosomal_L36e"/>
    <property type="match status" value="1"/>
</dbReference>
<evidence type="ECO:0000256" key="4">
    <source>
        <dbReference type="RuleBase" id="RU000665"/>
    </source>
</evidence>